<feature type="chain" id="PRO_5044195464" description="Methyltransferase type 11 domain-containing protein" evidence="1">
    <location>
        <begin position="31"/>
        <end position="216"/>
    </location>
</feature>
<dbReference type="Gene3D" id="3.40.50.150">
    <property type="entry name" value="Vaccinia Virus protein VP39"/>
    <property type="match status" value="1"/>
</dbReference>
<feature type="domain" description="Methyltransferase type 11" evidence="2">
    <location>
        <begin position="109"/>
        <end position="151"/>
    </location>
</feature>
<dbReference type="SUPFAM" id="SSF53335">
    <property type="entry name" value="S-adenosyl-L-methionine-dependent methyltransferases"/>
    <property type="match status" value="1"/>
</dbReference>
<evidence type="ECO:0000313" key="4">
    <source>
        <dbReference type="Proteomes" id="UP000013827"/>
    </source>
</evidence>
<reference evidence="3" key="2">
    <citation type="submission" date="2024-10" db="UniProtKB">
        <authorList>
            <consortium name="EnsemblProtists"/>
        </authorList>
    </citation>
    <scope>IDENTIFICATION</scope>
</reference>
<evidence type="ECO:0000256" key="1">
    <source>
        <dbReference type="SAM" id="SignalP"/>
    </source>
</evidence>
<evidence type="ECO:0000259" key="2">
    <source>
        <dbReference type="Pfam" id="PF08241"/>
    </source>
</evidence>
<dbReference type="KEGG" id="ehx:EMIHUDRAFT_453883"/>
<dbReference type="Pfam" id="PF08241">
    <property type="entry name" value="Methyltransf_11"/>
    <property type="match status" value="1"/>
</dbReference>
<dbReference type="OMA" id="FEYFICK"/>
<dbReference type="InterPro" id="IPR029063">
    <property type="entry name" value="SAM-dependent_MTases_sf"/>
</dbReference>
<reference evidence="4" key="1">
    <citation type="journal article" date="2013" name="Nature">
        <title>Pan genome of the phytoplankton Emiliania underpins its global distribution.</title>
        <authorList>
            <person name="Read B.A."/>
            <person name="Kegel J."/>
            <person name="Klute M.J."/>
            <person name="Kuo A."/>
            <person name="Lefebvre S.C."/>
            <person name="Maumus F."/>
            <person name="Mayer C."/>
            <person name="Miller J."/>
            <person name="Monier A."/>
            <person name="Salamov A."/>
            <person name="Young J."/>
            <person name="Aguilar M."/>
            <person name="Claverie J.M."/>
            <person name="Frickenhaus S."/>
            <person name="Gonzalez K."/>
            <person name="Herman E.K."/>
            <person name="Lin Y.C."/>
            <person name="Napier J."/>
            <person name="Ogata H."/>
            <person name="Sarno A.F."/>
            <person name="Shmutz J."/>
            <person name="Schroeder D."/>
            <person name="de Vargas C."/>
            <person name="Verret F."/>
            <person name="von Dassow P."/>
            <person name="Valentin K."/>
            <person name="Van de Peer Y."/>
            <person name="Wheeler G."/>
            <person name="Dacks J.B."/>
            <person name="Delwiche C.F."/>
            <person name="Dyhrman S.T."/>
            <person name="Glockner G."/>
            <person name="John U."/>
            <person name="Richards T."/>
            <person name="Worden A.Z."/>
            <person name="Zhang X."/>
            <person name="Grigoriev I.V."/>
            <person name="Allen A.E."/>
            <person name="Bidle K."/>
            <person name="Borodovsky M."/>
            <person name="Bowler C."/>
            <person name="Brownlee C."/>
            <person name="Cock J.M."/>
            <person name="Elias M."/>
            <person name="Gladyshev V.N."/>
            <person name="Groth M."/>
            <person name="Guda C."/>
            <person name="Hadaegh A."/>
            <person name="Iglesias-Rodriguez M.D."/>
            <person name="Jenkins J."/>
            <person name="Jones B.M."/>
            <person name="Lawson T."/>
            <person name="Leese F."/>
            <person name="Lindquist E."/>
            <person name="Lobanov A."/>
            <person name="Lomsadze A."/>
            <person name="Malik S.B."/>
            <person name="Marsh M.E."/>
            <person name="Mackinder L."/>
            <person name="Mock T."/>
            <person name="Mueller-Roeber B."/>
            <person name="Pagarete A."/>
            <person name="Parker M."/>
            <person name="Probert I."/>
            <person name="Quesneville H."/>
            <person name="Raines C."/>
            <person name="Rensing S.A."/>
            <person name="Riano-Pachon D.M."/>
            <person name="Richier S."/>
            <person name="Rokitta S."/>
            <person name="Shiraiwa Y."/>
            <person name="Soanes D.M."/>
            <person name="van der Giezen M."/>
            <person name="Wahlund T.M."/>
            <person name="Williams B."/>
            <person name="Wilson W."/>
            <person name="Wolfe G."/>
            <person name="Wurch L.L."/>
        </authorList>
    </citation>
    <scope>NUCLEOTIDE SEQUENCE</scope>
</reference>
<accession>A0A0D3HZC8</accession>
<sequence>MRTPPTASDASRRLALSLSAALLAAPRTAAWSAAPERESSEPELVRLYDSAASQYDSLDSGPLASALGLQALRAQATDLCRGRVLEVGVGTGLNLPLYDPGRCESLTAAMRFADASFDSVIDTFSLCVYGRPERALSEMRRVCKPGGRVVLLEHQRSGGALGAYQDATSSAAARLGGKGCVYNQDVAAMARAAGLRVVRQQPALLGVVALYETVPV</sequence>
<dbReference type="Proteomes" id="UP000013827">
    <property type="component" value="Unassembled WGS sequence"/>
</dbReference>
<dbReference type="eggNOG" id="KOG4300">
    <property type="taxonomic scope" value="Eukaryota"/>
</dbReference>
<evidence type="ECO:0000313" key="3">
    <source>
        <dbReference type="EnsemblProtists" id="EOD04363"/>
    </source>
</evidence>
<proteinExistence type="predicted"/>
<keyword evidence="4" id="KW-1185">Reference proteome</keyword>
<name>A0A0D3HZC8_EMIH1</name>
<organism evidence="3 4">
    <name type="scientific">Emiliania huxleyi (strain CCMP1516)</name>
    <dbReference type="NCBI Taxonomy" id="280463"/>
    <lineage>
        <taxon>Eukaryota</taxon>
        <taxon>Haptista</taxon>
        <taxon>Haptophyta</taxon>
        <taxon>Prymnesiophyceae</taxon>
        <taxon>Isochrysidales</taxon>
        <taxon>Noelaerhabdaceae</taxon>
        <taxon>Emiliania</taxon>
    </lineage>
</organism>
<dbReference type="InterPro" id="IPR013216">
    <property type="entry name" value="Methyltransf_11"/>
</dbReference>
<dbReference type="PaxDb" id="2903-EOD04363"/>
<dbReference type="HOGENOM" id="CLU_037990_3_0_1"/>
<dbReference type="GeneID" id="17250551"/>
<dbReference type="GO" id="GO:0008757">
    <property type="term" value="F:S-adenosylmethionine-dependent methyltransferase activity"/>
    <property type="evidence" value="ECO:0007669"/>
    <property type="project" value="InterPro"/>
</dbReference>
<dbReference type="AlphaFoldDB" id="A0A0D3HZC8"/>
<dbReference type="PANTHER" id="PTHR42912">
    <property type="entry name" value="METHYLTRANSFERASE"/>
    <property type="match status" value="1"/>
</dbReference>
<feature type="signal peptide" evidence="1">
    <location>
        <begin position="1"/>
        <end position="30"/>
    </location>
</feature>
<protein>
    <recommendedName>
        <fullName evidence="2">Methyltransferase type 11 domain-containing protein</fullName>
    </recommendedName>
</protein>
<dbReference type="STRING" id="2903.R1B476"/>
<dbReference type="PANTHER" id="PTHR42912:SF96">
    <property type="entry name" value="METHYLTRANSFERASE DOMAIN-CONTAINING PROTEIN"/>
    <property type="match status" value="1"/>
</dbReference>
<dbReference type="EnsemblProtists" id="EOD04363">
    <property type="protein sequence ID" value="EOD04363"/>
    <property type="gene ID" value="EMIHUDRAFT_453883"/>
</dbReference>
<keyword evidence="1" id="KW-0732">Signal</keyword>
<dbReference type="RefSeq" id="XP_005756792.1">
    <property type="nucleotide sequence ID" value="XM_005756735.1"/>
</dbReference>
<dbReference type="InterPro" id="IPR050508">
    <property type="entry name" value="Methyltransf_Superfamily"/>
</dbReference>